<comment type="caution">
    <text evidence="10">The sequence shown here is derived from an EMBL/GenBank/DDBJ whole genome shotgun (WGS) entry which is preliminary data.</text>
</comment>
<dbReference type="InterPro" id="IPR013320">
    <property type="entry name" value="ConA-like_dom_sf"/>
</dbReference>
<evidence type="ECO:0000259" key="9">
    <source>
        <dbReference type="PROSITE" id="PS51828"/>
    </source>
</evidence>
<feature type="region of interest" description="Disordered" evidence="7">
    <location>
        <begin position="231"/>
        <end position="263"/>
    </location>
</feature>
<name>A0A3N0YAC6_ANAGA</name>
<dbReference type="InterPro" id="IPR001759">
    <property type="entry name" value="PTX_dom"/>
</dbReference>
<dbReference type="PANTHER" id="PTHR19277:SF162">
    <property type="entry name" value="NEURONAL PENTRAXIN RECEPTOR"/>
    <property type="match status" value="1"/>
</dbReference>
<evidence type="ECO:0000256" key="3">
    <source>
        <dbReference type="ARBA" id="ARBA00022837"/>
    </source>
</evidence>
<dbReference type="Proteomes" id="UP000281406">
    <property type="component" value="Unassembled WGS sequence"/>
</dbReference>
<dbReference type="AlphaFoldDB" id="A0A3N0YAC6"/>
<evidence type="ECO:0000256" key="2">
    <source>
        <dbReference type="ARBA" id="ARBA00022723"/>
    </source>
</evidence>
<comment type="cofactor">
    <cofactor evidence="1">
        <name>Ca(2+)</name>
        <dbReference type="ChEBI" id="CHEBI:29108"/>
    </cofactor>
</comment>
<evidence type="ECO:0000256" key="7">
    <source>
        <dbReference type="SAM" id="MobiDB-lite"/>
    </source>
</evidence>
<keyword evidence="3" id="KW-0106">Calcium</keyword>
<sequence length="530" mass="57822">MVAFIGAVICIIAAVHSGSPPASAAAAQPLADNQSLSPGTTGKAFSSGSVARAGPLDALHGTTDATSRERGGPEAPTFYGLTGLGTGGSEQQVTYSRLICTPVPAGECNPKNFQQQADDQSLYAGEDWGYLRTTAEELRQTVLQQKDEILTDQRTIRELTGKLSECESGLKGRKVPERSAGLGDALKENKEQLMMRDDAGSSMRKAHAVEELVHAITQMKDRIEKLESEMAPPAFNHTDTSSRKGAGTASSAARKPVAAAQRRVEDLEGELKRKIKLLEEERKALRKETQKHQEHIDYGLDTVHQRISSLEKGLSENKFPEGYSLSFPVRSTSMYAIIKQEIPVLHTFTVCMWLKPAKSILGTTVSYAVSDQSHEFVLQQLVHGPIELIINNEVAHLPLNLTVGRWQHMCVSWNRRAGAWHAYLGGKLKSEGSDLATRHSIRRGGTLILGQEQSSVGGLRFEASRAMVGELSQFNMWDRPLSHTELSALAHCSTGMLGNVVPWTSREVEVFGGVAKQPAEHCEHRTSVTQ</sequence>
<evidence type="ECO:0000256" key="1">
    <source>
        <dbReference type="ARBA" id="ARBA00001913"/>
    </source>
</evidence>
<evidence type="ECO:0000256" key="8">
    <source>
        <dbReference type="SAM" id="SignalP"/>
    </source>
</evidence>
<evidence type="ECO:0000256" key="4">
    <source>
        <dbReference type="ARBA" id="ARBA00023157"/>
    </source>
</evidence>
<dbReference type="Gene3D" id="2.60.120.200">
    <property type="match status" value="1"/>
</dbReference>
<reference evidence="10 11" key="1">
    <citation type="submission" date="2018-10" db="EMBL/GenBank/DDBJ databases">
        <title>Genome assembly for a Yunnan-Guizhou Plateau 3E fish, Anabarilius grahami (Regan), and its evolutionary and genetic applications.</title>
        <authorList>
            <person name="Jiang W."/>
        </authorList>
    </citation>
    <scope>NUCLEOTIDE SEQUENCE [LARGE SCALE GENOMIC DNA]</scope>
    <source>
        <strain evidence="10">AG-KIZ</strain>
        <tissue evidence="10">Muscle</tissue>
    </source>
</reference>
<dbReference type="OrthoDB" id="8871962at2759"/>
<dbReference type="FunFam" id="2.60.120.200:FF:000012">
    <property type="entry name" value="neuronal pentraxin receptor"/>
    <property type="match status" value="1"/>
</dbReference>
<feature type="signal peptide" evidence="8">
    <location>
        <begin position="1"/>
        <end position="17"/>
    </location>
</feature>
<organism evidence="10 11">
    <name type="scientific">Anabarilius grahami</name>
    <name type="common">Kanglang fish</name>
    <name type="synonym">Barilius grahami</name>
    <dbReference type="NCBI Taxonomy" id="495550"/>
    <lineage>
        <taxon>Eukaryota</taxon>
        <taxon>Metazoa</taxon>
        <taxon>Chordata</taxon>
        <taxon>Craniata</taxon>
        <taxon>Vertebrata</taxon>
        <taxon>Euteleostomi</taxon>
        <taxon>Actinopterygii</taxon>
        <taxon>Neopterygii</taxon>
        <taxon>Teleostei</taxon>
        <taxon>Ostariophysi</taxon>
        <taxon>Cypriniformes</taxon>
        <taxon>Xenocyprididae</taxon>
        <taxon>Xenocypridinae</taxon>
        <taxon>Xenocypridinae incertae sedis</taxon>
        <taxon>Anabarilius</taxon>
    </lineage>
</organism>
<feature type="compositionally biased region" description="Low complexity" evidence="7">
    <location>
        <begin position="249"/>
        <end position="261"/>
    </location>
</feature>
<dbReference type="PROSITE" id="PS51828">
    <property type="entry name" value="PTX_2"/>
    <property type="match status" value="1"/>
</dbReference>
<gene>
    <name evidence="10" type="ORF">DPX16_10947</name>
</gene>
<evidence type="ECO:0000313" key="10">
    <source>
        <dbReference type="EMBL" id="ROL42891.1"/>
    </source>
</evidence>
<evidence type="ECO:0000256" key="5">
    <source>
        <dbReference type="ARBA" id="ARBA00023180"/>
    </source>
</evidence>
<dbReference type="Pfam" id="PF00354">
    <property type="entry name" value="Pentaxin"/>
    <property type="match status" value="1"/>
</dbReference>
<keyword evidence="8" id="KW-0732">Signal</keyword>
<keyword evidence="5" id="KW-0325">Glycoprotein</keyword>
<evidence type="ECO:0000313" key="11">
    <source>
        <dbReference type="Proteomes" id="UP000281406"/>
    </source>
</evidence>
<dbReference type="InterPro" id="IPR051360">
    <property type="entry name" value="Neuronal_Pentraxin_Related"/>
</dbReference>
<feature type="disulfide bond" evidence="6">
    <location>
        <begin position="351"/>
        <end position="410"/>
    </location>
</feature>
<feature type="chain" id="PRO_5017947341" evidence="8">
    <location>
        <begin position="18"/>
        <end position="530"/>
    </location>
</feature>
<dbReference type="GO" id="GO:0046872">
    <property type="term" value="F:metal ion binding"/>
    <property type="evidence" value="ECO:0007669"/>
    <property type="project" value="UniProtKB-KW"/>
</dbReference>
<proteinExistence type="predicted"/>
<protein>
    <submittedName>
        <fullName evidence="10">Neuronal pentraxin-2</fullName>
    </submittedName>
</protein>
<feature type="domain" description="Pentraxin (PTX)" evidence="9">
    <location>
        <begin position="321"/>
        <end position="522"/>
    </location>
</feature>
<dbReference type="EMBL" id="RJVU01049122">
    <property type="protein sequence ID" value="ROL42891.1"/>
    <property type="molecule type" value="Genomic_DNA"/>
</dbReference>
<dbReference type="PRINTS" id="PR00895">
    <property type="entry name" value="PENTAXIN"/>
</dbReference>
<keyword evidence="4 6" id="KW-1015">Disulfide bond</keyword>
<dbReference type="SMART" id="SM00159">
    <property type="entry name" value="PTX"/>
    <property type="match status" value="1"/>
</dbReference>
<dbReference type="SUPFAM" id="SSF49899">
    <property type="entry name" value="Concanavalin A-like lectins/glucanases"/>
    <property type="match status" value="1"/>
</dbReference>
<dbReference type="PANTHER" id="PTHR19277">
    <property type="entry name" value="PENTRAXIN"/>
    <property type="match status" value="1"/>
</dbReference>
<accession>A0A3N0YAC6</accession>
<evidence type="ECO:0000256" key="6">
    <source>
        <dbReference type="PROSITE-ProRule" id="PRU01172"/>
    </source>
</evidence>
<feature type="region of interest" description="Disordered" evidence="7">
    <location>
        <begin position="54"/>
        <end position="83"/>
    </location>
</feature>
<keyword evidence="11" id="KW-1185">Reference proteome</keyword>
<keyword evidence="2" id="KW-0479">Metal-binding</keyword>